<dbReference type="VEuPathDB" id="AmoebaDB:EIN_498440"/>
<dbReference type="OrthoDB" id="28345at2759"/>
<proteinExistence type="predicted"/>
<organism evidence="1 2">
    <name type="scientific">Entamoeba invadens IP1</name>
    <dbReference type="NCBI Taxonomy" id="370355"/>
    <lineage>
        <taxon>Eukaryota</taxon>
        <taxon>Amoebozoa</taxon>
        <taxon>Evosea</taxon>
        <taxon>Archamoebae</taxon>
        <taxon>Mastigamoebida</taxon>
        <taxon>Entamoebidae</taxon>
        <taxon>Entamoeba</taxon>
    </lineage>
</organism>
<dbReference type="KEGG" id="eiv:EIN_498440"/>
<dbReference type="EMBL" id="KB206184">
    <property type="protein sequence ID" value="ELP94644.1"/>
    <property type="molecule type" value="Genomic_DNA"/>
</dbReference>
<evidence type="ECO:0000313" key="1">
    <source>
        <dbReference type="EMBL" id="ELP94644.1"/>
    </source>
</evidence>
<sequence length="155" mass="17854">MFLLIVVLITSTFAITPSQEKLLDEMKETQRLEVDTLADKLATKQTTAVVQHIPRPYSTYFQKMMNTENDDKPLNIQSRYSKPIKHSHKKVGHVLDEIGGSIHGRHGFDYAHTRDVKTKHGRSYSKSSVSYYTSDPSNKNFANQFFQNKDGDLWF</sequence>
<name>A0A0A1UDX1_ENTIV</name>
<protein>
    <submittedName>
        <fullName evidence="1">Uncharacterized protein</fullName>
    </submittedName>
</protein>
<keyword evidence="2" id="KW-1185">Reference proteome</keyword>
<dbReference type="OMA" id="FANQFFQ"/>
<dbReference type="AlphaFoldDB" id="A0A0A1UDX1"/>
<dbReference type="GeneID" id="14893605"/>
<gene>
    <name evidence="1" type="ORF">EIN_498440</name>
</gene>
<evidence type="ECO:0000313" key="2">
    <source>
        <dbReference type="Proteomes" id="UP000014680"/>
    </source>
</evidence>
<reference evidence="1 2" key="1">
    <citation type="submission" date="2012-10" db="EMBL/GenBank/DDBJ databases">
        <authorList>
            <person name="Zafar N."/>
            <person name="Inman J."/>
            <person name="Hall N."/>
            <person name="Lorenzi H."/>
            <person name="Caler E."/>
        </authorList>
    </citation>
    <scope>NUCLEOTIDE SEQUENCE [LARGE SCALE GENOMIC DNA]</scope>
    <source>
        <strain evidence="1 2">IP1</strain>
    </source>
</reference>
<dbReference type="RefSeq" id="XP_004261415.1">
    <property type="nucleotide sequence ID" value="XM_004261367.1"/>
</dbReference>
<dbReference type="Proteomes" id="UP000014680">
    <property type="component" value="Unassembled WGS sequence"/>
</dbReference>
<accession>A0A0A1UDX1</accession>